<evidence type="ECO:0000259" key="8">
    <source>
        <dbReference type="Pfam" id="PF00905"/>
    </source>
</evidence>
<evidence type="ECO:0000256" key="2">
    <source>
        <dbReference type="ARBA" id="ARBA00007898"/>
    </source>
</evidence>
<name>A0A2P2BZ25_9ZZZZ</name>
<dbReference type="AlphaFoldDB" id="A0A2P2BZ25"/>
<dbReference type="InterPro" id="IPR012338">
    <property type="entry name" value="Beta-lactam/transpept-like"/>
</dbReference>
<evidence type="ECO:0000256" key="4">
    <source>
        <dbReference type="ARBA" id="ARBA00022729"/>
    </source>
</evidence>
<keyword evidence="5" id="KW-0378">Hydrolase</keyword>
<evidence type="ECO:0000259" key="9">
    <source>
        <dbReference type="Pfam" id="PF03717"/>
    </source>
</evidence>
<dbReference type="EC" id="3.5.2.6" evidence="3"/>
<comment type="similarity">
    <text evidence="2">Belongs to the class-D beta-lactamase family.</text>
</comment>
<feature type="domain" description="Penicillin-binding protein transpeptidase" evidence="8">
    <location>
        <begin position="345"/>
        <end position="621"/>
    </location>
</feature>
<evidence type="ECO:0000256" key="6">
    <source>
        <dbReference type="ARBA" id="ARBA00023136"/>
    </source>
</evidence>
<keyword evidence="4" id="KW-0732">Signal</keyword>
<gene>
    <name evidence="11" type="ORF">NOCA2220200</name>
</gene>
<feature type="domain" description="NTF2-like N-terminal transpeptidase" evidence="10">
    <location>
        <begin position="89"/>
        <end position="131"/>
    </location>
</feature>
<dbReference type="GO" id="GO:0046677">
    <property type="term" value="P:response to antibiotic"/>
    <property type="evidence" value="ECO:0007669"/>
    <property type="project" value="UniProtKB-KW"/>
</dbReference>
<dbReference type="GO" id="GO:0017001">
    <property type="term" value="P:antibiotic catabolic process"/>
    <property type="evidence" value="ECO:0007669"/>
    <property type="project" value="InterPro"/>
</dbReference>
<evidence type="ECO:0000256" key="5">
    <source>
        <dbReference type="ARBA" id="ARBA00022801"/>
    </source>
</evidence>
<feature type="domain" description="Penicillin-binding protein dimerisation" evidence="9">
    <location>
        <begin position="139"/>
        <end position="303"/>
    </location>
</feature>
<dbReference type="PANTHER" id="PTHR30627:SF24">
    <property type="entry name" value="PENICILLIN-BINDING PROTEIN 4B"/>
    <property type="match status" value="1"/>
</dbReference>
<dbReference type="PROSITE" id="PS51257">
    <property type="entry name" value="PROKAR_LIPOPROTEIN"/>
    <property type="match status" value="1"/>
</dbReference>
<dbReference type="InterPro" id="IPR036138">
    <property type="entry name" value="PBP_dimer_sf"/>
</dbReference>
<dbReference type="Pfam" id="PF05223">
    <property type="entry name" value="MecA_N"/>
    <property type="match status" value="1"/>
</dbReference>
<dbReference type="SUPFAM" id="SSF56519">
    <property type="entry name" value="Penicillin binding protein dimerisation domain"/>
    <property type="match status" value="1"/>
</dbReference>
<dbReference type="PANTHER" id="PTHR30627">
    <property type="entry name" value="PEPTIDOGLYCAN D,D-TRANSPEPTIDASE"/>
    <property type="match status" value="1"/>
</dbReference>
<comment type="subcellular location">
    <subcellularLocation>
        <location evidence="1">Membrane</location>
    </subcellularLocation>
</comment>
<dbReference type="InterPro" id="IPR001460">
    <property type="entry name" value="PCN-bd_Tpept"/>
</dbReference>
<evidence type="ECO:0000256" key="7">
    <source>
        <dbReference type="ARBA" id="ARBA00023251"/>
    </source>
</evidence>
<evidence type="ECO:0000256" key="1">
    <source>
        <dbReference type="ARBA" id="ARBA00004370"/>
    </source>
</evidence>
<dbReference type="Gene3D" id="3.90.1310.10">
    <property type="entry name" value="Penicillin-binding protein 2a (Domain 2)"/>
    <property type="match status" value="1"/>
</dbReference>
<dbReference type="GO" id="GO:0008658">
    <property type="term" value="F:penicillin binding"/>
    <property type="evidence" value="ECO:0007669"/>
    <property type="project" value="InterPro"/>
</dbReference>
<protein>
    <recommendedName>
        <fullName evidence="3">beta-lactamase</fullName>
        <ecNumber evidence="3">3.5.2.6</ecNumber>
    </recommendedName>
</protein>
<keyword evidence="7" id="KW-0046">Antibiotic resistance</keyword>
<sequence>MRTITLGLCGSLIGALALAGCTGSDDGNGPGTAADLLATGLSAKDVSAVPWTTTDPVQLPELLGSLEDTPFTVEVANVEESAGEGAATLDWSWELDGHDWTYSTSAELTENDDTWQVAWAPSILEPSLVEGEVLDVDTVQAQRGDIIGAGGRRLVKDREVVRYGLDKVRIKPAQVADSARRIARELDIDPASYLKTAKAAGDRAFVEALVLRREDTGDIGAAYAEIPGAAAIADEIPLAPTREFAAPILGTVGPATKEIVDDSDGAVRAGDVVGLSGLQARYDEALRGTPGTAVQAVDAKGAERQLYSFDPVDGKPLEITLDERLQLKAERILAGFDGGARNATAIVALRPSTGDLLVAANGPGANGLNIATFGQYAPGSTFKLVSSLALLRSGLTPDSPVDCPATVVVDGKTFTNYDDYPSSALGRITLRQAVANSCNTAIIGAGSELPTGALTQAAAALGVGVDHDLGFPAYFGQVPDPASETEAAADLIGQGKVLASPMAMAAVAASVADGRTVLPRLIPSVETAPVTPQQPLTAKEARALRELMRAVVTEGSGSLLADLPGEVGAKTGTAEYGEPAADGSLATHTWMIATQGDLAVAVFVETGESGSGTAGPLLEAFLR</sequence>
<dbReference type="EMBL" id="CZKA01000015">
    <property type="protein sequence ID" value="CUR55009.1"/>
    <property type="molecule type" value="Genomic_DNA"/>
</dbReference>
<dbReference type="GO" id="GO:0071555">
    <property type="term" value="P:cell wall organization"/>
    <property type="evidence" value="ECO:0007669"/>
    <property type="project" value="TreeGrafter"/>
</dbReference>
<organism evidence="11">
    <name type="scientific">metagenome</name>
    <dbReference type="NCBI Taxonomy" id="256318"/>
    <lineage>
        <taxon>unclassified sequences</taxon>
        <taxon>metagenomes</taxon>
    </lineage>
</organism>
<dbReference type="Pfam" id="PF03717">
    <property type="entry name" value="PBP_dimer"/>
    <property type="match status" value="1"/>
</dbReference>
<evidence type="ECO:0000256" key="3">
    <source>
        <dbReference type="ARBA" id="ARBA00012865"/>
    </source>
</evidence>
<accession>A0A2P2BZ25</accession>
<proteinExistence type="inferred from homology"/>
<dbReference type="InterPro" id="IPR007887">
    <property type="entry name" value="MecA_N"/>
</dbReference>
<keyword evidence="6" id="KW-0472">Membrane</keyword>
<dbReference type="SUPFAM" id="SSF56601">
    <property type="entry name" value="beta-lactamase/transpeptidase-like"/>
    <property type="match status" value="1"/>
</dbReference>
<dbReference type="Pfam" id="PF00905">
    <property type="entry name" value="Transpeptidase"/>
    <property type="match status" value="1"/>
</dbReference>
<dbReference type="InterPro" id="IPR002137">
    <property type="entry name" value="Beta-lactam_class-D_AS"/>
</dbReference>
<dbReference type="GO" id="GO:0008800">
    <property type="term" value="F:beta-lactamase activity"/>
    <property type="evidence" value="ECO:0007669"/>
    <property type="project" value="InterPro"/>
</dbReference>
<dbReference type="PROSITE" id="PS00337">
    <property type="entry name" value="BETA_LACTAMASE_D"/>
    <property type="match status" value="1"/>
</dbReference>
<dbReference type="InterPro" id="IPR050515">
    <property type="entry name" value="Beta-lactam/transpept"/>
</dbReference>
<dbReference type="GO" id="GO:0005886">
    <property type="term" value="C:plasma membrane"/>
    <property type="evidence" value="ECO:0007669"/>
    <property type="project" value="TreeGrafter"/>
</dbReference>
<evidence type="ECO:0000259" key="10">
    <source>
        <dbReference type="Pfam" id="PF05223"/>
    </source>
</evidence>
<evidence type="ECO:0000313" key="11">
    <source>
        <dbReference type="EMBL" id="CUR55009.1"/>
    </source>
</evidence>
<dbReference type="InterPro" id="IPR005311">
    <property type="entry name" value="PBP_dimer"/>
</dbReference>
<reference evidence="11" key="1">
    <citation type="submission" date="2015-08" db="EMBL/GenBank/DDBJ databases">
        <authorList>
            <person name="Babu N.S."/>
            <person name="Beckwith C.J."/>
            <person name="Beseler K.G."/>
            <person name="Brison A."/>
            <person name="Carone J.V."/>
            <person name="Caskin T.P."/>
            <person name="Diamond M."/>
            <person name="Durham M.E."/>
            <person name="Foxe J.M."/>
            <person name="Go M."/>
            <person name="Henderson B.A."/>
            <person name="Jones I.B."/>
            <person name="McGettigan J.A."/>
            <person name="Micheletti S.J."/>
            <person name="Nasrallah M.E."/>
            <person name="Ortiz D."/>
            <person name="Piller C.R."/>
            <person name="Privatt S.R."/>
            <person name="Schneider S.L."/>
            <person name="Sharp S."/>
            <person name="Smith T.C."/>
            <person name="Stanton J.D."/>
            <person name="Ullery H.E."/>
            <person name="Wilson R.J."/>
            <person name="Serrano M.G."/>
            <person name="Buck G."/>
            <person name="Lee V."/>
            <person name="Wang Y."/>
            <person name="Carvalho R."/>
            <person name="Voegtly L."/>
            <person name="Shi R."/>
            <person name="Duckworth R."/>
            <person name="Johnson A."/>
            <person name="Loviza R."/>
            <person name="Walstead R."/>
            <person name="Shah Z."/>
            <person name="Kiflezghi M."/>
            <person name="Wade K."/>
            <person name="Ball S.L."/>
            <person name="Bradley K.W."/>
            <person name="Asai D.J."/>
            <person name="Bowman C.A."/>
            <person name="Russell D.A."/>
            <person name="Pope W.H."/>
            <person name="Jacobs-Sera D."/>
            <person name="Hendrix R.W."/>
            <person name="Hatfull G.F."/>
        </authorList>
    </citation>
    <scope>NUCLEOTIDE SEQUENCE</scope>
</reference>
<dbReference type="Gene3D" id="3.40.710.10">
    <property type="entry name" value="DD-peptidase/beta-lactamase superfamily"/>
    <property type="match status" value="1"/>
</dbReference>
<dbReference type="GO" id="GO:0071972">
    <property type="term" value="F:peptidoglycan L,D-transpeptidase activity"/>
    <property type="evidence" value="ECO:0007669"/>
    <property type="project" value="TreeGrafter"/>
</dbReference>